<keyword evidence="3" id="KW-1185">Reference proteome</keyword>
<name>A0ABR4UKE5_9FLAO</name>
<evidence type="ECO:0000256" key="1">
    <source>
        <dbReference type="SAM" id="Phobius"/>
    </source>
</evidence>
<keyword evidence="1" id="KW-0472">Membrane</keyword>
<proteinExistence type="predicted"/>
<feature type="transmembrane region" description="Helical" evidence="1">
    <location>
        <begin position="59"/>
        <end position="81"/>
    </location>
</feature>
<keyword evidence="1" id="KW-0812">Transmembrane</keyword>
<dbReference type="RefSeq" id="WP_034745524.1">
    <property type="nucleotide sequence ID" value="NZ_JPRI01000005.1"/>
</dbReference>
<accession>A0ABR4UKE5</accession>
<evidence type="ECO:0000313" key="2">
    <source>
        <dbReference type="EMBL" id="KFF25316.1"/>
    </source>
</evidence>
<dbReference type="Proteomes" id="UP000028719">
    <property type="component" value="Unassembled WGS sequence"/>
</dbReference>
<feature type="transmembrane region" description="Helical" evidence="1">
    <location>
        <begin position="109"/>
        <end position="130"/>
    </location>
</feature>
<sequence>MKYLEKIQALLPLGYIYLIILGLLKETILFYPLGVNILKYSSITDILISPISDMISNPILILIVLSVALLFFLFQTLLIRYSHKNWVQKLLKNYRMNPELDKRELRKALIPPFVMLAGFELLALFVGLGIGQGQKIKKRMDSQTLKQNYILTTGSGEGTPIYLIDINSIYYFYVKKDEKQVKIAPIGSINTLEVINKK</sequence>
<protein>
    <submittedName>
        <fullName evidence="2">Uncharacterized protein</fullName>
    </submittedName>
</protein>
<feature type="transmembrane region" description="Helical" evidence="1">
    <location>
        <begin position="15"/>
        <end position="38"/>
    </location>
</feature>
<organism evidence="2 3">
    <name type="scientific">Chryseobacterium vrystaatense</name>
    <dbReference type="NCBI Taxonomy" id="307480"/>
    <lineage>
        <taxon>Bacteria</taxon>
        <taxon>Pseudomonadati</taxon>
        <taxon>Bacteroidota</taxon>
        <taxon>Flavobacteriia</taxon>
        <taxon>Flavobacteriales</taxon>
        <taxon>Weeksellaceae</taxon>
        <taxon>Chryseobacterium group</taxon>
        <taxon>Chryseobacterium</taxon>
    </lineage>
</organism>
<keyword evidence="1" id="KW-1133">Transmembrane helix</keyword>
<dbReference type="EMBL" id="JPRI01000005">
    <property type="protein sequence ID" value="KFF25316.1"/>
    <property type="molecule type" value="Genomic_DNA"/>
</dbReference>
<comment type="caution">
    <text evidence="2">The sequence shown here is derived from an EMBL/GenBank/DDBJ whole genome shotgun (WGS) entry which is preliminary data.</text>
</comment>
<reference evidence="2 3" key="1">
    <citation type="submission" date="2014-07" db="EMBL/GenBank/DDBJ databases">
        <title>Genome of Chryseobacterium vrystaatense LMG 22846.</title>
        <authorList>
            <person name="Pipes S.E."/>
            <person name="Stropko S.J."/>
            <person name="Newman J.D."/>
        </authorList>
    </citation>
    <scope>NUCLEOTIDE SEQUENCE [LARGE SCALE GENOMIC DNA]</scope>
    <source>
        <strain evidence="2 3">LMG 22846</strain>
    </source>
</reference>
<evidence type="ECO:0000313" key="3">
    <source>
        <dbReference type="Proteomes" id="UP000028719"/>
    </source>
</evidence>
<gene>
    <name evidence="2" type="ORF">IW16_14995</name>
</gene>